<feature type="region of interest" description="Disordered" evidence="3">
    <location>
        <begin position="527"/>
        <end position="555"/>
    </location>
</feature>
<feature type="compositionally biased region" description="Low complexity" evidence="3">
    <location>
        <begin position="260"/>
        <end position="277"/>
    </location>
</feature>
<feature type="compositionally biased region" description="Low complexity" evidence="3">
    <location>
        <begin position="197"/>
        <end position="219"/>
    </location>
</feature>
<proteinExistence type="predicted"/>
<feature type="compositionally biased region" description="Low complexity" evidence="3">
    <location>
        <begin position="671"/>
        <end position="691"/>
    </location>
</feature>
<reference evidence="5 6" key="1">
    <citation type="journal article" date="2024" name="bioRxiv">
        <title>Comparative genomics of Cryptococcus and Kwoniella reveals pathogenesis evolution and contrasting karyotype dynamics via intercentromeric recombination or chromosome fusion.</title>
        <authorList>
            <person name="Coelho M.A."/>
            <person name="David-Palma M."/>
            <person name="Shea T."/>
            <person name="Bowers K."/>
            <person name="McGinley-Smith S."/>
            <person name="Mohammad A.W."/>
            <person name="Gnirke A."/>
            <person name="Yurkov A.M."/>
            <person name="Nowrousian M."/>
            <person name="Sun S."/>
            <person name="Cuomo C.A."/>
            <person name="Heitman J."/>
        </authorList>
    </citation>
    <scope>NUCLEOTIDE SEQUENCE [LARGE SCALE GENOMIC DNA]</scope>
    <source>
        <strain evidence="5 6">CBS 13917</strain>
    </source>
</reference>
<dbReference type="KEGG" id="kne:92183775"/>
<name>A0AAW0YUC4_9TREE</name>
<evidence type="ECO:0000313" key="5">
    <source>
        <dbReference type="EMBL" id="KAK8844668.1"/>
    </source>
</evidence>
<dbReference type="PANTHER" id="PTHR48112:SF22">
    <property type="entry name" value="MITOCHONDRIAL TRANSCRIPTION FACTOR A, ISOFORM B"/>
    <property type="match status" value="1"/>
</dbReference>
<feature type="compositionally biased region" description="Polar residues" evidence="3">
    <location>
        <begin position="887"/>
        <end position="909"/>
    </location>
</feature>
<feature type="compositionally biased region" description="Low complexity" evidence="3">
    <location>
        <begin position="60"/>
        <end position="93"/>
    </location>
</feature>
<dbReference type="Pfam" id="PF09011">
    <property type="entry name" value="HMG_box_2"/>
    <property type="match status" value="2"/>
</dbReference>
<accession>A0AAW0YUC4</accession>
<feature type="compositionally biased region" description="Polar residues" evidence="3">
    <location>
        <begin position="180"/>
        <end position="196"/>
    </location>
</feature>
<gene>
    <name evidence="5" type="ORF">IAR55_006517</name>
</gene>
<feature type="compositionally biased region" description="Low complexity" evidence="3">
    <location>
        <begin position="43"/>
        <end position="52"/>
    </location>
</feature>
<dbReference type="EMBL" id="JBCAWK010000013">
    <property type="protein sequence ID" value="KAK8844668.1"/>
    <property type="molecule type" value="Genomic_DNA"/>
</dbReference>
<feature type="domain" description="HMG box" evidence="4">
    <location>
        <begin position="553"/>
        <end position="625"/>
    </location>
</feature>
<dbReference type="PROSITE" id="PS50118">
    <property type="entry name" value="HMG_BOX_2"/>
    <property type="match status" value="2"/>
</dbReference>
<feature type="compositionally biased region" description="Polar residues" evidence="3">
    <location>
        <begin position="298"/>
        <end position="309"/>
    </location>
</feature>
<sequence>MYSSQHQRTASNPRAYAAPETSTVGGRRDDAASQGLYNGGDDGYSAYQQQHAGGYGGMSNVGYGYSNGLNLAGYNAANSSPSAPSGSRRTSGPKLATPPTQTSATAGNSSPAARYYPPSQAQGADSAGHHQSPYQPSSAPPQVLSHHHGSMSGQPQTAHPYASQYQHYYDQQNQHHQSSGQWANYPSSTNHGYAQQSVPPRSSTATTSTTTPTVPSSATLGGEAHQHSTHRAPAVNSASSSYDYPSATSYQSWPTHDQSRSANSQQQSAWQHQQATAGRLPQTQGNPASMVPQGAWQGYNNHPAMSQTIPPHHMGSGHAPSQYSWNQQQWGGPGYGYPPAPTQQAQSTHAQPASAGVPVAAPAPAPAPAAVPTAAPVSHKKSKKEKIGDEYKGLGKRPAEPVADVEPEEKKEGKKKKGKKEEEKPVHKAPAKSHLRPPRQAQSAWQLFFTDELNKAKATAAQGNSPGGTPHHAKLNVAQIAKDAGVAYASLNAEQKKYYAQKVQESKEQYAQELAVWQSTLTPEDIKAENVFRAQQRKEGKSRKGNLKDPNAPKKPLSAYFLFLKGIRENDDIRAQVWGEESETTKQSVLAAERWRSLSDEEKKPYLQQAEHDKQEYEAARKVYEEEAAARARGEDIPARAIVVPDVSSVSNDRPKPRKKKEEAKSEVAQSSSVDVKASPSSGEAAPSSDPTFPDFGHADSHHSTNDTPAHVEGGEFEQSMEMDDFHGFTDPLDDMEFTGLESITGAADSHEPQWDELQRLMGSATDDGFEVKPASGTDQTPNPDVKAETETKEPITSSSIDAPVETADLSVAPTFEEAKAETVGFNQNEPVKPETAVVEIASAVEGELSVPSPVLGEARPPSGLPTEEVSELLPADVPQVEDQEVAITSSAEVAPSASQETRSGSVLPSDQPAADGI</sequence>
<evidence type="ECO:0000313" key="6">
    <source>
        <dbReference type="Proteomes" id="UP001388673"/>
    </source>
</evidence>
<feature type="region of interest" description="Disordered" evidence="3">
    <location>
        <begin position="1"/>
        <end position="448"/>
    </location>
</feature>
<feature type="compositionally biased region" description="Polar residues" evidence="3">
    <location>
        <begin position="1"/>
        <end position="12"/>
    </location>
</feature>
<dbReference type="InterPro" id="IPR009071">
    <property type="entry name" value="HMG_box_dom"/>
</dbReference>
<keyword evidence="2" id="KW-0539">Nucleus</keyword>
<evidence type="ECO:0000256" key="2">
    <source>
        <dbReference type="PROSITE-ProRule" id="PRU00267"/>
    </source>
</evidence>
<evidence type="ECO:0000256" key="1">
    <source>
        <dbReference type="ARBA" id="ARBA00023125"/>
    </source>
</evidence>
<keyword evidence="1 2" id="KW-0238">DNA-binding</keyword>
<dbReference type="InterPro" id="IPR050342">
    <property type="entry name" value="HMGB"/>
</dbReference>
<dbReference type="AlphaFoldDB" id="A0AAW0YUC4"/>
<dbReference type="Gene3D" id="1.10.30.10">
    <property type="entry name" value="High mobility group box domain"/>
    <property type="match status" value="2"/>
</dbReference>
<dbReference type="GeneID" id="92183775"/>
<dbReference type="InterPro" id="IPR036910">
    <property type="entry name" value="HMG_box_dom_sf"/>
</dbReference>
<feature type="compositionally biased region" description="Low complexity" evidence="3">
    <location>
        <begin position="131"/>
        <end position="142"/>
    </location>
</feature>
<feature type="DNA-binding region" description="HMG box" evidence="2">
    <location>
        <begin position="438"/>
        <end position="518"/>
    </location>
</feature>
<keyword evidence="6" id="KW-1185">Reference proteome</keyword>
<feature type="domain" description="HMG box" evidence="4">
    <location>
        <begin position="438"/>
        <end position="518"/>
    </location>
</feature>
<dbReference type="PANTHER" id="PTHR48112">
    <property type="entry name" value="HIGH MOBILITY GROUP PROTEIN DSP1"/>
    <property type="match status" value="1"/>
</dbReference>
<dbReference type="SUPFAM" id="SSF47095">
    <property type="entry name" value="HMG-box"/>
    <property type="match status" value="2"/>
</dbReference>
<feature type="compositionally biased region" description="Low complexity" evidence="3">
    <location>
        <begin position="163"/>
        <end position="179"/>
    </location>
</feature>
<feature type="compositionally biased region" description="Basic and acidic residues" evidence="3">
    <location>
        <begin position="627"/>
        <end position="638"/>
    </location>
</feature>
<evidence type="ECO:0000256" key="3">
    <source>
        <dbReference type="SAM" id="MobiDB-lite"/>
    </source>
</evidence>
<feature type="compositionally biased region" description="Basic and acidic residues" evidence="3">
    <location>
        <begin position="385"/>
        <end position="399"/>
    </location>
</feature>
<dbReference type="Proteomes" id="UP001388673">
    <property type="component" value="Unassembled WGS sequence"/>
</dbReference>
<feature type="DNA-binding region" description="HMG box" evidence="2">
    <location>
        <begin position="553"/>
        <end position="625"/>
    </location>
</feature>
<feature type="compositionally biased region" description="Basic residues" evidence="3">
    <location>
        <begin position="427"/>
        <end position="437"/>
    </location>
</feature>
<dbReference type="RefSeq" id="XP_066799892.1">
    <property type="nucleotide sequence ID" value="XM_066949598.1"/>
</dbReference>
<feature type="region of interest" description="Disordered" evidence="3">
    <location>
        <begin position="882"/>
        <end position="918"/>
    </location>
</feature>
<feature type="compositionally biased region" description="Polar residues" evidence="3">
    <location>
        <begin position="98"/>
        <end position="111"/>
    </location>
</feature>
<feature type="region of interest" description="Disordered" evidence="3">
    <location>
        <begin position="627"/>
        <end position="806"/>
    </location>
</feature>
<organism evidence="5 6">
    <name type="scientific">Kwoniella newhampshirensis</name>
    <dbReference type="NCBI Taxonomy" id="1651941"/>
    <lineage>
        <taxon>Eukaryota</taxon>
        <taxon>Fungi</taxon>
        <taxon>Dikarya</taxon>
        <taxon>Basidiomycota</taxon>
        <taxon>Agaricomycotina</taxon>
        <taxon>Tremellomycetes</taxon>
        <taxon>Tremellales</taxon>
        <taxon>Cryptococcaceae</taxon>
        <taxon>Kwoniella</taxon>
    </lineage>
</organism>
<feature type="compositionally biased region" description="Basic and acidic residues" evidence="3">
    <location>
        <begin position="749"/>
        <end position="759"/>
    </location>
</feature>
<evidence type="ECO:0000259" key="4">
    <source>
        <dbReference type="PROSITE" id="PS50118"/>
    </source>
</evidence>
<feature type="compositionally biased region" description="Low complexity" evidence="3">
    <location>
        <begin position="350"/>
        <end position="360"/>
    </location>
</feature>
<feature type="compositionally biased region" description="Polar residues" evidence="3">
    <location>
        <begin position="236"/>
        <end position="256"/>
    </location>
</feature>
<dbReference type="GO" id="GO:0005634">
    <property type="term" value="C:nucleus"/>
    <property type="evidence" value="ECO:0007669"/>
    <property type="project" value="UniProtKB-UniRule"/>
</dbReference>
<dbReference type="GO" id="GO:0003677">
    <property type="term" value="F:DNA binding"/>
    <property type="evidence" value="ECO:0007669"/>
    <property type="project" value="UniProtKB-UniRule"/>
</dbReference>
<protein>
    <recommendedName>
        <fullName evidence="4">HMG box domain-containing protein</fullName>
    </recommendedName>
</protein>
<comment type="caution">
    <text evidence="5">The sequence shown here is derived from an EMBL/GenBank/DDBJ whole genome shotgun (WGS) entry which is preliminary data.</text>
</comment>
<dbReference type="SMART" id="SM00398">
    <property type="entry name" value="HMG"/>
    <property type="match status" value="2"/>
</dbReference>